<dbReference type="InterPro" id="IPR000073">
    <property type="entry name" value="AB_hydrolase_1"/>
</dbReference>
<evidence type="ECO:0000313" key="3">
    <source>
        <dbReference type="Proteomes" id="UP000612893"/>
    </source>
</evidence>
<protein>
    <submittedName>
        <fullName evidence="2">Alpha/beta fold hydrolase</fullName>
    </submittedName>
</protein>
<accession>A0A934JYD6</accession>
<dbReference type="SUPFAM" id="SSF53474">
    <property type="entry name" value="alpha/beta-Hydrolases"/>
    <property type="match status" value="1"/>
</dbReference>
<proteinExistence type="predicted"/>
<dbReference type="AlphaFoldDB" id="A0A934JYD6"/>
<keyword evidence="2" id="KW-0378">Hydrolase</keyword>
<dbReference type="Proteomes" id="UP000612893">
    <property type="component" value="Unassembled WGS sequence"/>
</dbReference>
<dbReference type="PANTHER" id="PTHR43433">
    <property type="entry name" value="HYDROLASE, ALPHA/BETA FOLD FAMILY PROTEIN"/>
    <property type="match status" value="1"/>
</dbReference>
<dbReference type="InterPro" id="IPR029058">
    <property type="entry name" value="AB_hydrolase_fold"/>
</dbReference>
<dbReference type="GO" id="GO:0046503">
    <property type="term" value="P:glycerolipid catabolic process"/>
    <property type="evidence" value="ECO:0007669"/>
    <property type="project" value="TreeGrafter"/>
</dbReference>
<reference evidence="2" key="1">
    <citation type="submission" date="2020-10" db="EMBL/GenBank/DDBJ databases">
        <title>Ca. Dormibacterota MAGs.</title>
        <authorList>
            <person name="Montgomery K."/>
        </authorList>
    </citation>
    <scope>NUCLEOTIDE SEQUENCE [LARGE SCALE GENOMIC DNA]</scope>
    <source>
        <strain evidence="2">SC8812_S17_10</strain>
    </source>
</reference>
<dbReference type="PANTHER" id="PTHR43433:SF5">
    <property type="entry name" value="AB HYDROLASE-1 DOMAIN-CONTAINING PROTEIN"/>
    <property type="match status" value="1"/>
</dbReference>
<gene>
    <name evidence="2" type="ORF">JF922_08630</name>
</gene>
<evidence type="ECO:0000259" key="1">
    <source>
        <dbReference type="Pfam" id="PF00561"/>
    </source>
</evidence>
<evidence type="ECO:0000313" key="2">
    <source>
        <dbReference type="EMBL" id="MBJ7598136.1"/>
    </source>
</evidence>
<dbReference type="EMBL" id="JAEKNR010000095">
    <property type="protein sequence ID" value="MBJ7598136.1"/>
    <property type="molecule type" value="Genomic_DNA"/>
</dbReference>
<keyword evidence="3" id="KW-1185">Reference proteome</keyword>
<dbReference type="Gene3D" id="3.40.50.1820">
    <property type="entry name" value="alpha/beta hydrolase"/>
    <property type="match status" value="1"/>
</dbReference>
<sequence length="254" mass="27293">MPDFDSEGVRLRYLTAGPQTGRPIVLVHGFCSDYELNWVGSRWQETMVGAGRRVLGIDCRGHGRSDKPHDAAAYRLSVMAGDVVRLLDHLGLETADYLGYSMGARIGLEAAARHADRLGRVVLGGLGRLGATGKAELIARRMRGDESVDDPVAESFYTFAVARPINDLEALACCILGQQQEPPPELGSIRVPVAVMAGDEDPIARDAPELANRIPGSRYVPIEGRNHMNAVPARPFKAAALEFLSEGTSTTSSG</sequence>
<feature type="domain" description="AB hydrolase-1" evidence="1">
    <location>
        <begin position="23"/>
        <end position="123"/>
    </location>
</feature>
<dbReference type="RefSeq" id="WP_338200893.1">
    <property type="nucleotide sequence ID" value="NZ_JAEKNR010000095.1"/>
</dbReference>
<dbReference type="Pfam" id="PF00561">
    <property type="entry name" value="Abhydrolase_1"/>
    <property type="match status" value="1"/>
</dbReference>
<dbReference type="InterPro" id="IPR050471">
    <property type="entry name" value="AB_hydrolase"/>
</dbReference>
<dbReference type="PRINTS" id="PR00111">
    <property type="entry name" value="ABHYDROLASE"/>
</dbReference>
<organism evidence="2 3">
    <name type="scientific">Candidatus Nephthysia bennettiae</name>
    <dbReference type="NCBI Taxonomy" id="3127016"/>
    <lineage>
        <taxon>Bacteria</taxon>
        <taxon>Bacillati</taxon>
        <taxon>Candidatus Dormiibacterota</taxon>
        <taxon>Candidatus Dormibacteria</taxon>
        <taxon>Candidatus Dormibacterales</taxon>
        <taxon>Candidatus Dormibacteraceae</taxon>
        <taxon>Candidatus Nephthysia</taxon>
    </lineage>
</organism>
<comment type="caution">
    <text evidence="2">The sequence shown here is derived from an EMBL/GenBank/DDBJ whole genome shotgun (WGS) entry which is preliminary data.</text>
</comment>
<name>A0A934JYD6_9BACT</name>
<dbReference type="GO" id="GO:0004806">
    <property type="term" value="F:triacylglycerol lipase activity"/>
    <property type="evidence" value="ECO:0007669"/>
    <property type="project" value="TreeGrafter"/>
</dbReference>